<dbReference type="InterPro" id="IPR019402">
    <property type="entry name" value="CWH43_N"/>
</dbReference>
<feature type="region of interest" description="Disordered" evidence="1">
    <location>
        <begin position="374"/>
        <end position="406"/>
    </location>
</feature>
<feature type="transmembrane region" description="Helical" evidence="2">
    <location>
        <begin position="29"/>
        <end position="53"/>
    </location>
</feature>
<keyword evidence="2" id="KW-0812">Transmembrane</keyword>
<dbReference type="Proteomes" id="UP000068243">
    <property type="component" value="Unassembled WGS sequence"/>
</dbReference>
<feature type="compositionally biased region" description="Acidic residues" evidence="1">
    <location>
        <begin position="175"/>
        <end position="185"/>
    </location>
</feature>
<comment type="caution">
    <text evidence="4">The sequence shown here is derived from an EMBL/GenBank/DDBJ whole genome shotgun (WGS) entry which is preliminary data.</text>
</comment>
<feature type="transmembrane region" description="Helical" evidence="2">
    <location>
        <begin position="313"/>
        <end position="333"/>
    </location>
</feature>
<organism evidence="4 5">
    <name type="scientific">Aspergillus niger</name>
    <dbReference type="NCBI Taxonomy" id="5061"/>
    <lineage>
        <taxon>Eukaryota</taxon>
        <taxon>Fungi</taxon>
        <taxon>Dikarya</taxon>
        <taxon>Ascomycota</taxon>
        <taxon>Pezizomycotina</taxon>
        <taxon>Eurotiomycetes</taxon>
        <taxon>Eurotiomycetidae</taxon>
        <taxon>Eurotiales</taxon>
        <taxon>Aspergillaceae</taxon>
        <taxon>Aspergillus</taxon>
        <taxon>Aspergillus subgen. Circumdati</taxon>
    </lineage>
</organism>
<gene>
    <name evidence="4" type="ORF">ABL_02773</name>
</gene>
<dbReference type="VEuPathDB" id="FungiDB:ATCC64974_50330"/>
<dbReference type="VEuPathDB" id="FungiDB:M747DRAFT_299588"/>
<evidence type="ECO:0000256" key="2">
    <source>
        <dbReference type="SAM" id="Phobius"/>
    </source>
</evidence>
<feature type="transmembrane region" description="Helical" evidence="2">
    <location>
        <begin position="102"/>
        <end position="124"/>
    </location>
</feature>
<reference evidence="5" key="1">
    <citation type="journal article" date="2016" name="Genome Announc.">
        <title>Draft genome sequence of Aspergillus niger strain An76.</title>
        <authorList>
            <person name="Gong W."/>
            <person name="Cheng Z."/>
            <person name="Zhang H."/>
            <person name="Liu L."/>
            <person name="Gao P."/>
            <person name="Wang L."/>
        </authorList>
    </citation>
    <scope>NUCLEOTIDE SEQUENCE [LARGE SCALE GENOMIC DNA]</scope>
    <source>
        <strain evidence="5">An76</strain>
    </source>
</reference>
<name>A0A100ICJ4_ASPNG</name>
<evidence type="ECO:0000313" key="5">
    <source>
        <dbReference type="Proteomes" id="UP000068243"/>
    </source>
</evidence>
<evidence type="ECO:0000259" key="3">
    <source>
        <dbReference type="Pfam" id="PF10277"/>
    </source>
</evidence>
<protein>
    <submittedName>
        <fullName evidence="4">Similar to An07g09790</fullName>
    </submittedName>
</protein>
<sequence length="406" mass="45008">MIISFLLRCHDSIWAFLHATILNIPPSRLYIFPTLAGSVWFLTLASLLLTWLARGMPVYPGQSNPHVAWVFSLPQLQTTYSMDINFEDSFISDIASFELKPLFLIGASMTAVGFVFTVAAVHVMRYEPGFALVKCPVISEEASHNQGNNNTYAHSSDHNHRNVHNHITGGGHNEGEEEEGEEEDQETTRTLKVISLLSILAAGTASTALILLGVMDTFRYKFAHHIFLRICFGCLAIQSAGTAIVYSTEVLSFVSYLYHWGVWGNDWGRKRSTRVRIFASLSTILILIQLFLGVAFISLTIPEDANDYRTAGILEWIIAFLGTIYLWLFCGFFDRTSFEGYVPSILYNATPHGKFLGHPAVPGVGVAEAESSYNPADDTLDVDPERAPLLPQSQSQSQGGLGTRYT</sequence>
<dbReference type="AlphaFoldDB" id="A0A100ICJ4"/>
<dbReference type="Pfam" id="PF10277">
    <property type="entry name" value="Frag1"/>
    <property type="match status" value="1"/>
</dbReference>
<dbReference type="EMBL" id="BCMY01000004">
    <property type="protein sequence ID" value="GAQ38769.1"/>
    <property type="molecule type" value="Genomic_DNA"/>
</dbReference>
<proteinExistence type="predicted"/>
<feature type="transmembrane region" description="Helical" evidence="2">
    <location>
        <begin position="277"/>
        <end position="301"/>
    </location>
</feature>
<keyword evidence="2" id="KW-0472">Membrane</keyword>
<dbReference type="OrthoDB" id="10032492at2759"/>
<dbReference type="OMA" id="FCGFFDR"/>
<accession>A0A100ICJ4</accession>
<evidence type="ECO:0000256" key="1">
    <source>
        <dbReference type="SAM" id="MobiDB-lite"/>
    </source>
</evidence>
<feature type="domain" description="CWH43-like N-terminal" evidence="3">
    <location>
        <begin position="29"/>
        <end position="330"/>
    </location>
</feature>
<feature type="transmembrane region" description="Helical" evidence="2">
    <location>
        <begin position="193"/>
        <end position="214"/>
    </location>
</feature>
<feature type="compositionally biased region" description="Low complexity" evidence="1">
    <location>
        <begin position="388"/>
        <end position="398"/>
    </location>
</feature>
<keyword evidence="2" id="KW-1133">Transmembrane helix</keyword>
<dbReference type="VEuPathDB" id="FungiDB:An07g09790"/>
<evidence type="ECO:0000313" key="4">
    <source>
        <dbReference type="EMBL" id="GAQ38769.1"/>
    </source>
</evidence>
<feature type="region of interest" description="Disordered" evidence="1">
    <location>
        <begin position="146"/>
        <end position="185"/>
    </location>
</feature>
<feature type="transmembrane region" description="Helical" evidence="2">
    <location>
        <begin position="226"/>
        <end position="246"/>
    </location>
</feature>